<keyword evidence="1" id="KW-1185">Reference proteome</keyword>
<gene>
    <name evidence="2" type="primary">LOC142167128</name>
</gene>
<evidence type="ECO:0000313" key="2">
    <source>
        <dbReference type="RefSeq" id="XP_075083386.1"/>
    </source>
</evidence>
<protein>
    <submittedName>
        <fullName evidence="2">Uncharacterized protein LOC142167128</fullName>
    </submittedName>
</protein>
<dbReference type="RefSeq" id="XP_075083386.1">
    <property type="nucleotide sequence ID" value="XM_075227285.1"/>
</dbReference>
<name>A0AC58SEJ2_TOBAC</name>
<sequence>MSKFDIKYKLRTTIKSQVLADFVADFSSGLLPQATKEAMMILTSWVWTLFTDEASNIKGSELGIVLIMPSGETLRQAIMTVHLTNNEAEYEALIAGLQLALRLDFEVIKIKCDSQLVVNQVYGIFNTKEECMQQYVVKVQALLARFREWSITYIPREEIAEADALVNLRSSTETKGSESGSVVQLMNSVLDTDGYYEVNSASLVWDWKNKIIDYLKHRKLPEDPKISRALRAKAARYSFKGGQLYKKSFQGPLARCI</sequence>
<evidence type="ECO:0000313" key="1">
    <source>
        <dbReference type="Proteomes" id="UP000790787"/>
    </source>
</evidence>
<organism evidence="1 2">
    <name type="scientific">Nicotiana tabacum</name>
    <name type="common">Common tobacco</name>
    <dbReference type="NCBI Taxonomy" id="4097"/>
    <lineage>
        <taxon>Eukaryota</taxon>
        <taxon>Viridiplantae</taxon>
        <taxon>Streptophyta</taxon>
        <taxon>Embryophyta</taxon>
        <taxon>Tracheophyta</taxon>
        <taxon>Spermatophyta</taxon>
        <taxon>Magnoliopsida</taxon>
        <taxon>eudicotyledons</taxon>
        <taxon>Gunneridae</taxon>
        <taxon>Pentapetalae</taxon>
        <taxon>asterids</taxon>
        <taxon>lamiids</taxon>
        <taxon>Solanales</taxon>
        <taxon>Solanaceae</taxon>
        <taxon>Nicotianoideae</taxon>
        <taxon>Nicotianeae</taxon>
        <taxon>Nicotiana</taxon>
    </lineage>
</organism>
<reference evidence="1" key="1">
    <citation type="journal article" date="2014" name="Nat. Commun.">
        <title>The tobacco genome sequence and its comparison with those of tomato and potato.</title>
        <authorList>
            <person name="Sierro N."/>
            <person name="Battey J.N."/>
            <person name="Ouadi S."/>
            <person name="Bakaher N."/>
            <person name="Bovet L."/>
            <person name="Willig A."/>
            <person name="Goepfert S."/>
            <person name="Peitsch M.C."/>
            <person name="Ivanov N.V."/>
        </authorList>
    </citation>
    <scope>NUCLEOTIDE SEQUENCE [LARGE SCALE GENOMIC DNA]</scope>
</reference>
<proteinExistence type="predicted"/>
<dbReference type="Proteomes" id="UP000790787">
    <property type="component" value="Chromosome 12"/>
</dbReference>
<accession>A0AC58SEJ2</accession>
<reference evidence="2" key="2">
    <citation type="submission" date="2025-08" db="UniProtKB">
        <authorList>
            <consortium name="RefSeq"/>
        </authorList>
    </citation>
    <scope>IDENTIFICATION</scope>
    <source>
        <tissue evidence="2">Leaf</tissue>
    </source>
</reference>